<dbReference type="Pfam" id="PF00672">
    <property type="entry name" value="HAMP"/>
    <property type="match status" value="1"/>
</dbReference>
<evidence type="ECO:0000256" key="11">
    <source>
        <dbReference type="ARBA" id="ARBA00022840"/>
    </source>
</evidence>
<evidence type="ECO:0000256" key="2">
    <source>
        <dbReference type="ARBA" id="ARBA00004429"/>
    </source>
</evidence>
<feature type="domain" description="Histidine kinase" evidence="17">
    <location>
        <begin position="151"/>
        <end position="348"/>
    </location>
</feature>
<dbReference type="SMART" id="SM00388">
    <property type="entry name" value="HisKA"/>
    <property type="match status" value="1"/>
</dbReference>
<feature type="domain" description="HAMP" evidence="18">
    <location>
        <begin position="91"/>
        <end position="143"/>
    </location>
</feature>
<dbReference type="Gene3D" id="3.30.565.10">
    <property type="entry name" value="Histidine kinase-like ATPase, C-terminal domain"/>
    <property type="match status" value="1"/>
</dbReference>
<dbReference type="InterPro" id="IPR003660">
    <property type="entry name" value="HAMP_dom"/>
</dbReference>
<dbReference type="SUPFAM" id="SSF55874">
    <property type="entry name" value="ATPase domain of HSP90 chaperone/DNA topoisomerase II/histidine kinase"/>
    <property type="match status" value="1"/>
</dbReference>
<keyword evidence="4" id="KW-1003">Cell membrane</keyword>
<dbReference type="InterPro" id="IPR003661">
    <property type="entry name" value="HisK_dim/P_dom"/>
</dbReference>
<evidence type="ECO:0000256" key="16">
    <source>
        <dbReference type="SAM" id="Phobius"/>
    </source>
</evidence>
<feature type="compositionally biased region" description="Basic and acidic residues" evidence="15">
    <location>
        <begin position="49"/>
        <end position="60"/>
    </location>
</feature>
<dbReference type="SMART" id="SM00387">
    <property type="entry name" value="HATPase_c"/>
    <property type="match status" value="1"/>
</dbReference>
<dbReference type="InterPro" id="IPR003594">
    <property type="entry name" value="HATPase_dom"/>
</dbReference>
<keyword evidence="12 16" id="KW-1133">Transmembrane helix</keyword>
<dbReference type="EC" id="2.7.13.3" evidence="3"/>
<dbReference type="SUPFAM" id="SSF47384">
    <property type="entry name" value="Homodimeric domain of signal transducing histidine kinase"/>
    <property type="match status" value="1"/>
</dbReference>
<dbReference type="PRINTS" id="PR00344">
    <property type="entry name" value="BCTRLSENSOR"/>
</dbReference>
<dbReference type="PROSITE" id="PS50109">
    <property type="entry name" value="HIS_KIN"/>
    <property type="match status" value="1"/>
</dbReference>
<feature type="transmembrane region" description="Helical" evidence="16">
    <location>
        <begin position="70"/>
        <end position="90"/>
    </location>
</feature>
<evidence type="ECO:0000256" key="13">
    <source>
        <dbReference type="ARBA" id="ARBA00023012"/>
    </source>
</evidence>
<evidence type="ECO:0000256" key="10">
    <source>
        <dbReference type="ARBA" id="ARBA00022777"/>
    </source>
</evidence>
<dbReference type="GO" id="GO:0005524">
    <property type="term" value="F:ATP binding"/>
    <property type="evidence" value="ECO:0007669"/>
    <property type="project" value="UniProtKB-KW"/>
</dbReference>
<evidence type="ECO:0000259" key="18">
    <source>
        <dbReference type="PROSITE" id="PS50885"/>
    </source>
</evidence>
<dbReference type="CDD" id="cd00082">
    <property type="entry name" value="HisKA"/>
    <property type="match status" value="1"/>
</dbReference>
<dbReference type="InterPro" id="IPR005467">
    <property type="entry name" value="His_kinase_dom"/>
</dbReference>
<protein>
    <recommendedName>
        <fullName evidence="3">histidine kinase</fullName>
        <ecNumber evidence="3">2.7.13.3</ecNumber>
    </recommendedName>
</protein>
<evidence type="ECO:0000256" key="1">
    <source>
        <dbReference type="ARBA" id="ARBA00000085"/>
    </source>
</evidence>
<evidence type="ECO:0000256" key="15">
    <source>
        <dbReference type="SAM" id="MobiDB-lite"/>
    </source>
</evidence>
<evidence type="ECO:0000256" key="6">
    <source>
        <dbReference type="ARBA" id="ARBA00022553"/>
    </source>
</evidence>
<keyword evidence="9" id="KW-0547">Nucleotide-binding</keyword>
<dbReference type="EMBL" id="CP022188">
    <property type="protein sequence ID" value="AWI78476.1"/>
    <property type="molecule type" value="Genomic_DNA"/>
</dbReference>
<evidence type="ECO:0000256" key="5">
    <source>
        <dbReference type="ARBA" id="ARBA00022519"/>
    </source>
</evidence>
<proteinExistence type="predicted"/>
<organism evidence="19 20">
    <name type="scientific">Parazoarcus communis</name>
    <dbReference type="NCBI Taxonomy" id="41977"/>
    <lineage>
        <taxon>Bacteria</taxon>
        <taxon>Pseudomonadati</taxon>
        <taxon>Pseudomonadota</taxon>
        <taxon>Betaproteobacteria</taxon>
        <taxon>Rhodocyclales</taxon>
        <taxon>Zoogloeaceae</taxon>
        <taxon>Parazoarcus</taxon>
    </lineage>
</organism>
<keyword evidence="13" id="KW-0902">Two-component regulatory system</keyword>
<dbReference type="Pfam" id="PF00512">
    <property type="entry name" value="HisKA"/>
    <property type="match status" value="1"/>
</dbReference>
<dbReference type="PROSITE" id="PS50885">
    <property type="entry name" value="HAMP"/>
    <property type="match status" value="1"/>
</dbReference>
<keyword evidence="5" id="KW-0997">Cell inner membrane</keyword>
<evidence type="ECO:0000256" key="3">
    <source>
        <dbReference type="ARBA" id="ARBA00012438"/>
    </source>
</evidence>
<dbReference type="Gene3D" id="1.10.287.130">
    <property type="match status" value="1"/>
</dbReference>
<keyword evidence="11" id="KW-0067">ATP-binding</keyword>
<evidence type="ECO:0000259" key="17">
    <source>
        <dbReference type="PROSITE" id="PS50109"/>
    </source>
</evidence>
<evidence type="ECO:0000313" key="20">
    <source>
        <dbReference type="Proteomes" id="UP000244902"/>
    </source>
</evidence>
<dbReference type="PANTHER" id="PTHR44936:SF5">
    <property type="entry name" value="SENSOR HISTIDINE KINASE ENVZ"/>
    <property type="match status" value="1"/>
</dbReference>
<keyword evidence="7" id="KW-0808">Transferase</keyword>
<dbReference type="CDD" id="cd06225">
    <property type="entry name" value="HAMP"/>
    <property type="match status" value="1"/>
</dbReference>
<dbReference type="AlphaFoldDB" id="A0A2U8GZV9"/>
<evidence type="ECO:0000256" key="12">
    <source>
        <dbReference type="ARBA" id="ARBA00022989"/>
    </source>
</evidence>
<accession>A0A2U8GZV9</accession>
<comment type="subcellular location">
    <subcellularLocation>
        <location evidence="2">Cell inner membrane</location>
        <topology evidence="2">Multi-pass membrane protein</topology>
    </subcellularLocation>
</comment>
<evidence type="ECO:0000256" key="8">
    <source>
        <dbReference type="ARBA" id="ARBA00022692"/>
    </source>
</evidence>
<dbReference type="Pfam" id="PF02518">
    <property type="entry name" value="HATPase_c"/>
    <property type="match status" value="1"/>
</dbReference>
<evidence type="ECO:0000256" key="4">
    <source>
        <dbReference type="ARBA" id="ARBA00022475"/>
    </source>
</evidence>
<name>A0A2U8GZV9_9RHOO</name>
<feature type="transmembrane region" description="Helical" evidence="16">
    <location>
        <begin position="12"/>
        <end position="32"/>
    </location>
</feature>
<dbReference type="SMART" id="SM00304">
    <property type="entry name" value="HAMP"/>
    <property type="match status" value="1"/>
</dbReference>
<keyword evidence="8 16" id="KW-0812">Transmembrane</keyword>
<evidence type="ECO:0000313" key="19">
    <source>
        <dbReference type="EMBL" id="AWI78476.1"/>
    </source>
</evidence>
<dbReference type="InterPro" id="IPR050980">
    <property type="entry name" value="2C_sensor_his_kinase"/>
</dbReference>
<evidence type="ECO:0000256" key="14">
    <source>
        <dbReference type="ARBA" id="ARBA00023136"/>
    </source>
</evidence>
<keyword evidence="6" id="KW-0597">Phosphoprotein</keyword>
<evidence type="ECO:0000256" key="9">
    <source>
        <dbReference type="ARBA" id="ARBA00022741"/>
    </source>
</evidence>
<feature type="region of interest" description="Disordered" evidence="15">
    <location>
        <begin position="38"/>
        <end position="65"/>
    </location>
</feature>
<dbReference type="InterPro" id="IPR036890">
    <property type="entry name" value="HATPase_C_sf"/>
</dbReference>
<gene>
    <name evidence="19" type="ORF">CEW87_03355</name>
</gene>
<dbReference type="GO" id="GO:0005886">
    <property type="term" value="C:plasma membrane"/>
    <property type="evidence" value="ECO:0007669"/>
    <property type="project" value="UniProtKB-SubCell"/>
</dbReference>
<keyword evidence="10 19" id="KW-0418">Kinase</keyword>
<dbReference type="GO" id="GO:0000155">
    <property type="term" value="F:phosphorelay sensor kinase activity"/>
    <property type="evidence" value="ECO:0007669"/>
    <property type="project" value="InterPro"/>
</dbReference>
<dbReference type="PANTHER" id="PTHR44936">
    <property type="entry name" value="SENSOR PROTEIN CREC"/>
    <property type="match status" value="1"/>
</dbReference>
<sequence>MPDTVFGRLFGLVVLAVLASHILVFAVFINLAPGGPSAERPAPQSSALRPDRAQPPDAPRRPPPPSPLNGMLIGLLIQFIAVTVAAWYGARMLARPIQQLATAAERLGDNLSSPPIEEQGPREARRASRVFNRMQDNIRAQIETRERFLAAVSHDLRTPLTRMKLSIESLADTGVGERLRNDIGEMTSMLDATLSYLRGEALDEAWQRIDIQSLVDSVAEDAQENGYQVSVSGQAEPIEGLPHALRRCLDNLVDNAVRYGEAATLSLTDGPSSLVIEVRDKGPGIPENRIAQVMEPFVRIEDSRNRNSGGVGLGLSIARDAAHRNRGELSLRNAPGGGLIARVTLPRD</sequence>
<dbReference type="InterPro" id="IPR004358">
    <property type="entry name" value="Sig_transdc_His_kin-like_C"/>
</dbReference>
<evidence type="ECO:0000256" key="7">
    <source>
        <dbReference type="ARBA" id="ARBA00022679"/>
    </source>
</evidence>
<reference evidence="19 20" key="1">
    <citation type="submission" date="2017-06" db="EMBL/GenBank/DDBJ databases">
        <title>Azoarcus sp. TSNA42 complete genome sequence.</title>
        <authorList>
            <person name="Woo J.-H."/>
            <person name="Kim H.-S."/>
        </authorList>
    </citation>
    <scope>NUCLEOTIDE SEQUENCE [LARGE SCALE GENOMIC DNA]</scope>
    <source>
        <strain evidence="19 20">TSNA42</strain>
    </source>
</reference>
<dbReference type="InterPro" id="IPR036097">
    <property type="entry name" value="HisK_dim/P_sf"/>
</dbReference>
<keyword evidence="14 16" id="KW-0472">Membrane</keyword>
<dbReference type="OrthoDB" id="9804645at2"/>
<comment type="catalytic activity">
    <reaction evidence="1">
        <text>ATP + protein L-histidine = ADP + protein N-phospho-L-histidine.</text>
        <dbReference type="EC" id="2.7.13.3"/>
    </reaction>
</comment>
<dbReference type="Proteomes" id="UP000244902">
    <property type="component" value="Chromosome"/>
</dbReference>